<name>A0ABR0EXJ9_ZASCE</name>
<gene>
    <name evidence="1" type="ORF">PRZ48_000102</name>
</gene>
<evidence type="ECO:0000313" key="1">
    <source>
        <dbReference type="EMBL" id="KAK4506372.1"/>
    </source>
</evidence>
<dbReference type="Proteomes" id="UP001305779">
    <property type="component" value="Unassembled WGS sequence"/>
</dbReference>
<dbReference type="EMBL" id="JAXOVC010000001">
    <property type="protein sequence ID" value="KAK4506372.1"/>
    <property type="molecule type" value="Genomic_DNA"/>
</dbReference>
<organism evidence="1 2">
    <name type="scientific">Zasmidium cellare</name>
    <name type="common">Wine cellar mold</name>
    <name type="synonym">Racodium cellare</name>
    <dbReference type="NCBI Taxonomy" id="395010"/>
    <lineage>
        <taxon>Eukaryota</taxon>
        <taxon>Fungi</taxon>
        <taxon>Dikarya</taxon>
        <taxon>Ascomycota</taxon>
        <taxon>Pezizomycotina</taxon>
        <taxon>Dothideomycetes</taxon>
        <taxon>Dothideomycetidae</taxon>
        <taxon>Mycosphaerellales</taxon>
        <taxon>Mycosphaerellaceae</taxon>
        <taxon>Zasmidium</taxon>
    </lineage>
</organism>
<sequence length="279" mass="31572">MTAGIPLPLIPTHRTDLLNEELAFDVQLYSLQAKALAHLEEARTAQAFLIWNVVEHYRNELSNLDSTCPSNIRRFFLNAAKVQLTTYGFLDLSQLTVERLREMHFFACSSLETLQNHQNEPTKTDTAPIFVGHLGMSGDTFSRAATILMQLCTSKKIFRKPDGTVDSLSLQCVQRQGMNVVFSCFWWWRWEFNAQSFPYENSVGIATAHRPGDSTMQHHSPWSQEGIMSGRGDLVTATGSAMDEVQDTGDVELPDAADFNFNYEWLTIQDFLCSDSLFI</sequence>
<keyword evidence="2" id="KW-1185">Reference proteome</keyword>
<reference evidence="1 2" key="1">
    <citation type="journal article" date="2023" name="G3 (Bethesda)">
        <title>A chromosome-level genome assembly of Zasmidium syzygii isolated from banana leaves.</title>
        <authorList>
            <person name="van Westerhoven A.C."/>
            <person name="Mehrabi R."/>
            <person name="Talebi R."/>
            <person name="Steentjes M.B.F."/>
            <person name="Corcolon B."/>
            <person name="Chong P.A."/>
            <person name="Kema G.H.J."/>
            <person name="Seidl M.F."/>
        </authorList>
    </citation>
    <scope>NUCLEOTIDE SEQUENCE [LARGE SCALE GENOMIC DNA]</scope>
    <source>
        <strain evidence="1 2">P124</strain>
    </source>
</reference>
<accession>A0ABR0EXJ9</accession>
<proteinExistence type="predicted"/>
<comment type="caution">
    <text evidence="1">The sequence shown here is derived from an EMBL/GenBank/DDBJ whole genome shotgun (WGS) entry which is preliminary data.</text>
</comment>
<evidence type="ECO:0000313" key="2">
    <source>
        <dbReference type="Proteomes" id="UP001305779"/>
    </source>
</evidence>
<protein>
    <submittedName>
        <fullName evidence="1">Uncharacterized protein</fullName>
    </submittedName>
</protein>